<dbReference type="EMBL" id="CAJVPM010017313">
    <property type="protein sequence ID" value="CAG8619365.1"/>
    <property type="molecule type" value="Genomic_DNA"/>
</dbReference>
<accession>A0ACA9MZE0</accession>
<dbReference type="Proteomes" id="UP000789860">
    <property type="component" value="Unassembled WGS sequence"/>
</dbReference>
<keyword evidence="2" id="KW-1185">Reference proteome</keyword>
<reference evidence="1" key="1">
    <citation type="submission" date="2021-06" db="EMBL/GenBank/DDBJ databases">
        <authorList>
            <person name="Kallberg Y."/>
            <person name="Tangrot J."/>
            <person name="Rosling A."/>
        </authorList>
    </citation>
    <scope>NUCLEOTIDE SEQUENCE</scope>
    <source>
        <strain evidence="1">AU212A</strain>
    </source>
</reference>
<evidence type="ECO:0000313" key="1">
    <source>
        <dbReference type="EMBL" id="CAG8619365.1"/>
    </source>
</evidence>
<proteinExistence type="predicted"/>
<protein>
    <submittedName>
        <fullName evidence="1">5985_t:CDS:1</fullName>
    </submittedName>
</protein>
<sequence>DWWHSLTVVSDVSHEAHEGDFEFDNRGGHHVETRRDQPVAQCAQEACRHRADMIVHAYEEGRGHSCKNSKSRHEDDSKFQWKKSKFQG</sequence>
<feature type="non-terminal residue" evidence="1">
    <location>
        <position position="1"/>
    </location>
</feature>
<evidence type="ECO:0000313" key="2">
    <source>
        <dbReference type="Proteomes" id="UP000789860"/>
    </source>
</evidence>
<gene>
    <name evidence="1" type="ORF">SCALOS_LOCUS7599</name>
</gene>
<name>A0ACA9MZE0_9GLOM</name>
<organism evidence="1 2">
    <name type="scientific">Scutellospora calospora</name>
    <dbReference type="NCBI Taxonomy" id="85575"/>
    <lineage>
        <taxon>Eukaryota</taxon>
        <taxon>Fungi</taxon>
        <taxon>Fungi incertae sedis</taxon>
        <taxon>Mucoromycota</taxon>
        <taxon>Glomeromycotina</taxon>
        <taxon>Glomeromycetes</taxon>
        <taxon>Diversisporales</taxon>
        <taxon>Gigasporaceae</taxon>
        <taxon>Scutellospora</taxon>
    </lineage>
</organism>
<comment type="caution">
    <text evidence="1">The sequence shown here is derived from an EMBL/GenBank/DDBJ whole genome shotgun (WGS) entry which is preliminary data.</text>
</comment>